<keyword evidence="7" id="KW-0106">Calcium</keyword>
<evidence type="ECO:0000259" key="9">
    <source>
        <dbReference type="SMART" id="SM00382"/>
    </source>
</evidence>
<evidence type="ECO:0000256" key="8">
    <source>
        <dbReference type="SAM" id="MobiDB-lite"/>
    </source>
</evidence>
<dbReference type="InterPro" id="IPR017850">
    <property type="entry name" value="Alkaline_phosphatase_core_sf"/>
</dbReference>
<dbReference type="Gene3D" id="3.40.50.300">
    <property type="entry name" value="P-loop containing nucleotide triphosphate hydrolases"/>
    <property type="match status" value="1"/>
</dbReference>
<dbReference type="GO" id="GO:0016887">
    <property type="term" value="F:ATP hydrolysis activity"/>
    <property type="evidence" value="ECO:0007669"/>
    <property type="project" value="InterPro"/>
</dbReference>
<dbReference type="InterPro" id="IPR003959">
    <property type="entry name" value="ATPase_AAA_core"/>
</dbReference>
<feature type="region of interest" description="Disordered" evidence="8">
    <location>
        <begin position="31"/>
        <end position="59"/>
    </location>
</feature>
<dbReference type="Gene3D" id="3.40.720.10">
    <property type="entry name" value="Alkaline Phosphatase, subunit A"/>
    <property type="match status" value="1"/>
</dbReference>
<dbReference type="CDD" id="cd19481">
    <property type="entry name" value="RecA-like_protease"/>
    <property type="match status" value="1"/>
</dbReference>
<dbReference type="InterPro" id="IPR027417">
    <property type="entry name" value="P-loop_NTPase"/>
</dbReference>
<keyword evidence="11" id="KW-1185">Reference proteome</keyword>
<dbReference type="Proteomes" id="UP000050424">
    <property type="component" value="Unassembled WGS sequence"/>
</dbReference>
<dbReference type="SMART" id="SM00382">
    <property type="entry name" value="AAA"/>
    <property type="match status" value="1"/>
</dbReference>
<feature type="region of interest" description="Disordered" evidence="8">
    <location>
        <begin position="367"/>
        <end position="412"/>
    </location>
</feature>
<dbReference type="GO" id="GO:0046872">
    <property type="term" value="F:metal ion binding"/>
    <property type="evidence" value="ECO:0007669"/>
    <property type="project" value="UniProtKB-KW"/>
</dbReference>
<evidence type="ECO:0000256" key="4">
    <source>
        <dbReference type="ARBA" id="ARBA00022490"/>
    </source>
</evidence>
<dbReference type="GO" id="GO:0005524">
    <property type="term" value="F:ATP binding"/>
    <property type="evidence" value="ECO:0007669"/>
    <property type="project" value="InterPro"/>
</dbReference>
<dbReference type="InterPro" id="IPR024607">
    <property type="entry name" value="Sulfatase_CS"/>
</dbReference>
<comment type="caution">
    <text evidence="10">The sequence shown here is derived from an EMBL/GenBank/DDBJ whole genome shotgun (WGS) entry which is preliminary data.</text>
</comment>
<dbReference type="InterPro" id="IPR054289">
    <property type="entry name" value="DUF7025"/>
</dbReference>
<name>A0A0P7B5T6_9HYPO</name>
<dbReference type="FunFam" id="3.40.720.10:FF:000044">
    <property type="entry name" value="Arylsulfatase"/>
    <property type="match status" value="1"/>
</dbReference>
<accession>A0A0P7B5T6</accession>
<evidence type="ECO:0000256" key="5">
    <source>
        <dbReference type="ARBA" id="ARBA00022723"/>
    </source>
</evidence>
<keyword evidence="6" id="KW-0378">Hydrolase</keyword>
<dbReference type="GO" id="GO:0005737">
    <property type="term" value="C:cytoplasm"/>
    <property type="evidence" value="ECO:0007669"/>
    <property type="project" value="UniProtKB-SubCell"/>
</dbReference>
<organism evidence="10 11">
    <name type="scientific">Neonectria ditissima</name>
    <dbReference type="NCBI Taxonomy" id="78410"/>
    <lineage>
        <taxon>Eukaryota</taxon>
        <taxon>Fungi</taxon>
        <taxon>Dikarya</taxon>
        <taxon>Ascomycota</taxon>
        <taxon>Pezizomycotina</taxon>
        <taxon>Sordariomycetes</taxon>
        <taxon>Hypocreomycetidae</taxon>
        <taxon>Hypocreales</taxon>
        <taxon>Nectriaceae</taxon>
        <taxon>Neonectria</taxon>
    </lineage>
</organism>
<evidence type="ECO:0000256" key="2">
    <source>
        <dbReference type="ARBA" id="ARBA00004496"/>
    </source>
</evidence>
<evidence type="ECO:0000313" key="10">
    <source>
        <dbReference type="EMBL" id="KPM37174.1"/>
    </source>
</evidence>
<dbReference type="SUPFAM" id="SSF52540">
    <property type="entry name" value="P-loop containing nucleoside triphosphate hydrolases"/>
    <property type="match status" value="1"/>
</dbReference>
<dbReference type="Pfam" id="PF00004">
    <property type="entry name" value="AAA"/>
    <property type="match status" value="1"/>
</dbReference>
<gene>
    <name evidence="10" type="ORF">AK830_g9377</name>
</gene>
<dbReference type="Pfam" id="PF00884">
    <property type="entry name" value="Sulfatase"/>
    <property type="match status" value="1"/>
</dbReference>
<evidence type="ECO:0000256" key="3">
    <source>
        <dbReference type="ARBA" id="ARBA00008779"/>
    </source>
</evidence>
<feature type="domain" description="AAA+ ATPase" evidence="9">
    <location>
        <begin position="500"/>
        <end position="627"/>
    </location>
</feature>
<keyword evidence="5" id="KW-0479">Metal-binding</keyword>
<dbReference type="OrthoDB" id="10042665at2759"/>
<dbReference type="Pfam" id="PF22942">
    <property type="entry name" value="DUF7025"/>
    <property type="match status" value="1"/>
</dbReference>
<dbReference type="InterPro" id="IPR003593">
    <property type="entry name" value="AAA+_ATPase"/>
</dbReference>
<dbReference type="PROSITE" id="PS00149">
    <property type="entry name" value="SULFATASE_2"/>
    <property type="match status" value="1"/>
</dbReference>
<comment type="cofactor">
    <cofactor evidence="1">
        <name>Ca(2+)</name>
        <dbReference type="ChEBI" id="CHEBI:29108"/>
    </cofactor>
</comment>
<feature type="region of interest" description="Disordered" evidence="8">
    <location>
        <begin position="797"/>
        <end position="871"/>
    </location>
</feature>
<dbReference type="SUPFAM" id="SSF53649">
    <property type="entry name" value="Alkaline phosphatase-like"/>
    <property type="match status" value="1"/>
</dbReference>
<dbReference type="EMBL" id="LKCW01000174">
    <property type="protein sequence ID" value="KPM37174.1"/>
    <property type="molecule type" value="Genomic_DNA"/>
</dbReference>
<comment type="similarity">
    <text evidence="3">Belongs to the sulfatase family.</text>
</comment>
<keyword evidence="4" id="KW-0963">Cytoplasm</keyword>
<dbReference type="InterPro" id="IPR000917">
    <property type="entry name" value="Sulfatase_N"/>
</dbReference>
<dbReference type="STRING" id="78410.A0A0P7B5T6"/>
<dbReference type="PANTHER" id="PTHR46411">
    <property type="entry name" value="FAMILY ATPASE, PUTATIVE-RELATED"/>
    <property type="match status" value="1"/>
</dbReference>
<proteinExistence type="inferred from homology"/>
<reference evidence="10 11" key="1">
    <citation type="submission" date="2015-09" db="EMBL/GenBank/DDBJ databases">
        <title>Draft genome of a European isolate of the apple canker pathogen Neonectria ditissima.</title>
        <authorList>
            <person name="Gomez-Cortecero A."/>
            <person name="Harrison R.J."/>
            <person name="Armitage A.D."/>
        </authorList>
    </citation>
    <scope>NUCLEOTIDE SEQUENCE [LARGE SCALE GENOMIC DNA]</scope>
    <source>
        <strain evidence="10 11">R09/05</strain>
    </source>
</reference>
<protein>
    <submittedName>
        <fullName evidence="10">Arylsulfatase</fullName>
    </submittedName>
</protein>
<evidence type="ECO:0000313" key="11">
    <source>
        <dbReference type="Proteomes" id="UP000050424"/>
    </source>
</evidence>
<dbReference type="PANTHER" id="PTHR46411:SF3">
    <property type="entry name" value="AAA+ ATPASE DOMAIN-CONTAINING PROTEIN"/>
    <property type="match status" value="1"/>
</dbReference>
<evidence type="ECO:0000256" key="7">
    <source>
        <dbReference type="ARBA" id="ARBA00022837"/>
    </source>
</evidence>
<comment type="subcellular location">
    <subcellularLocation>
        <location evidence="2">Cytoplasm</location>
    </subcellularLocation>
</comment>
<evidence type="ECO:0000256" key="1">
    <source>
        <dbReference type="ARBA" id="ARBA00001913"/>
    </source>
</evidence>
<feature type="compositionally biased region" description="Basic and acidic residues" evidence="8">
    <location>
        <begin position="827"/>
        <end position="840"/>
    </location>
</feature>
<feature type="compositionally biased region" description="Basic and acidic residues" evidence="8">
    <location>
        <begin position="851"/>
        <end position="871"/>
    </location>
</feature>
<dbReference type="FunFam" id="3.30.1120.10:FF:000005">
    <property type="entry name" value="Arylsulfatase A"/>
    <property type="match status" value="1"/>
</dbReference>
<dbReference type="CDD" id="cd16025">
    <property type="entry name" value="PAS_like"/>
    <property type="match status" value="1"/>
</dbReference>
<dbReference type="Gene3D" id="3.30.1120.10">
    <property type="match status" value="1"/>
</dbReference>
<evidence type="ECO:0000256" key="6">
    <source>
        <dbReference type="ARBA" id="ARBA00022801"/>
    </source>
</evidence>
<sequence>MGFSDIRDLDREDVSDFVWKWRCKITRRQDSPLNRPLDLDSSTSEDDPKTITPSKDPTFGSDTTVKTFYEGRNSSASSFEWVDYPPKQLSKSAARAQDRVAIKVYKIKDREKPCVGGRFPLKYHQIEVQNPMLVAALEPILKKENVYLDVHDTAEFVEPFRGLWFCHEEIKELYRQTPVDDSLKGYLQLFLRLLDDMFGEIRTKRRHLLAGGLIDFKMAWTLFPRGSTVYSYGLNSEFICKVEDTEYVKKNEGTFLLIKGKIMTFNGEEFVWQDKSLPIPLFSGNTPIRELRHYPFDLHPDHESIKQRLIARGKKVLDLQGLKYSCYTGIALHDGDKQCIEKHNVEGRVLIDVVGYNKYHLALGKRENKDPETARNQVRRRRRMMEDEDEDEVPHKPKTQSTQKKRLTEKQCERNKQEMLEKSDELGFMSEMVGGYALKNKLWVQFYIEDIEPMVWNDQAFSHLVYDDQQKDLVLSFVENHNLSNGSSVAMEDVIVGKGQGLIILLSGPPGTGKTLTAEAVADRTHRPLFYLQAEDLGINAATLGANIKRVFEMATEWNAVILLDEADVFMAERNPNDIHRNELVSIFLRELEYFRGIIFLTTNLYHTIDTAFRSRVSLHLLFQALNREARESIWHKFLQRLPEQVSRVMEDGADDKPADRPIDEEDISELALWQLNGREIKNAIKMVRNWCDHKNYVMTLSRLENGIKVTSPHASKDGDVDKDLVGDLRGDALNTANARETAEPTWMGIRSPLSSTAGLAQLGERQTEDLKVMCSIHINRTPLFFAVGNIGTSLRRDPDRYAKLSDPGGKYSEESSLGGAPHSHRRGTDSLGHDSEAVIRHWPRRLTRRRAADEHPAPREPARQEQRERAAHCHLDRARGLLGGHGAEADEDALGVVATEGSGPLVAAEPSSRGAPREDVVNWMLVRRDMLAIMTTQKRPNFLVIVADDLGFSDIGSFGGEINTPNIDKLAGNGLRFTDFHAAAACSPSRAMIMTGTDHHIAGLGNLIEWTNASGQNDPSGKMSTNVQRGMPGYEGYLNERVVALPEMLRDAGYQTLMAGKWHLGLTPERSPKARGFERSFAHLPACSNHYGYEPQLGAGEVSPEFLTMSVIALHSEDGEYVDKLPDGWYSSDGYGDKMLRYLHDREDSGDERPFFAYLPFTAPHWPLQAPQEYIRKYRGVYDDGPDALRLKRLRRLKELGLISQDVEAHPVVAEEVKEWSEMSDEERANPCRAMEVFAAMVECIDANVGKVVDYLEEQGELDNTFVCFLSDNGAEGAAYEAYPIVQGSMMQHLKKYYDNSLDNLGNGDSFIWYGPRWAQAATAPSRLYKAYTTEGGVRVPFLMKPPSSFCQSFEPNDITHQFSTVMDLAPTILDMAGVQHPAPTYQGREVVPMRGESMVPYLQGSSPRIHAEDFIHGWETCGRAACRKGDWKIVFIPKPKGPERWQLYDLAADPGEVHDLAGREPERLAELVRLWDRYVLETGVVALSPELGRWMAAMDEQMPENAWIEYEYWKEGAREDPARFTKKIPRFERRVTTM</sequence>